<evidence type="ECO:0000256" key="1">
    <source>
        <dbReference type="ARBA" id="ARBA00010062"/>
    </source>
</evidence>
<dbReference type="CDD" id="cd06347">
    <property type="entry name" value="PBP1_ABC_LivK_ligand_binding-like"/>
    <property type="match status" value="1"/>
</dbReference>
<dbReference type="PANTHER" id="PTHR30483:SF6">
    <property type="entry name" value="PERIPLASMIC BINDING PROTEIN OF ABC TRANSPORTER FOR NATURAL AMINO ACIDS"/>
    <property type="match status" value="1"/>
</dbReference>
<evidence type="ECO:0000313" key="7">
    <source>
        <dbReference type="Proteomes" id="UP000593765"/>
    </source>
</evidence>
<dbReference type="PROSITE" id="PS51257">
    <property type="entry name" value="PROKAR_LIPOPROTEIN"/>
    <property type="match status" value="1"/>
</dbReference>
<keyword evidence="3" id="KW-0732">Signal</keyword>
<protein>
    <submittedName>
        <fullName evidence="6">ABC transporter substrate-binding protein</fullName>
    </submittedName>
</protein>
<dbReference type="AlphaFoldDB" id="A0A7M2WYD8"/>
<organism evidence="6 7">
    <name type="scientific">Humisphaera borealis</name>
    <dbReference type="NCBI Taxonomy" id="2807512"/>
    <lineage>
        <taxon>Bacteria</taxon>
        <taxon>Pseudomonadati</taxon>
        <taxon>Planctomycetota</taxon>
        <taxon>Phycisphaerae</taxon>
        <taxon>Tepidisphaerales</taxon>
        <taxon>Tepidisphaeraceae</taxon>
        <taxon>Humisphaera</taxon>
    </lineage>
</organism>
<dbReference type="PANTHER" id="PTHR30483">
    <property type="entry name" value="LEUCINE-SPECIFIC-BINDING PROTEIN"/>
    <property type="match status" value="1"/>
</dbReference>
<dbReference type="InterPro" id="IPR028081">
    <property type="entry name" value="Leu-bd"/>
</dbReference>
<keyword evidence="4" id="KW-0029">Amino-acid transport</keyword>
<evidence type="ECO:0000256" key="2">
    <source>
        <dbReference type="ARBA" id="ARBA00022448"/>
    </source>
</evidence>
<dbReference type="Gene3D" id="3.40.50.2300">
    <property type="match status" value="2"/>
</dbReference>
<dbReference type="GO" id="GO:0006865">
    <property type="term" value="P:amino acid transport"/>
    <property type="evidence" value="ECO:0007669"/>
    <property type="project" value="UniProtKB-KW"/>
</dbReference>
<name>A0A7M2WYD8_9BACT</name>
<evidence type="ECO:0000259" key="5">
    <source>
        <dbReference type="Pfam" id="PF13458"/>
    </source>
</evidence>
<comment type="similarity">
    <text evidence="1">Belongs to the leucine-binding protein family.</text>
</comment>
<dbReference type="SUPFAM" id="SSF53822">
    <property type="entry name" value="Periplasmic binding protein-like I"/>
    <property type="match status" value="1"/>
</dbReference>
<feature type="domain" description="Leucine-binding protein" evidence="5">
    <location>
        <begin position="39"/>
        <end position="365"/>
    </location>
</feature>
<keyword evidence="7" id="KW-1185">Reference proteome</keyword>
<dbReference type="InterPro" id="IPR000709">
    <property type="entry name" value="Leu_Ile_Val-bd"/>
</dbReference>
<reference evidence="6 7" key="1">
    <citation type="submission" date="2020-10" db="EMBL/GenBank/DDBJ databases">
        <title>Wide distribution of Phycisphaera-like planctomycetes from WD2101 soil group in peatlands and genome analysis of the first cultivated representative.</title>
        <authorList>
            <person name="Dedysh S.N."/>
            <person name="Beletsky A.V."/>
            <person name="Ivanova A."/>
            <person name="Kulichevskaya I.S."/>
            <person name="Suzina N.E."/>
            <person name="Philippov D.A."/>
            <person name="Rakitin A.L."/>
            <person name="Mardanov A.V."/>
            <person name="Ravin N.V."/>
        </authorList>
    </citation>
    <scope>NUCLEOTIDE SEQUENCE [LARGE SCALE GENOMIC DNA]</scope>
    <source>
        <strain evidence="6 7">M1803</strain>
    </source>
</reference>
<sequence>MSPRHLALLLPLALFSAVIGCKKDPQAGGAGRDTGTGDIVIGHYASMTGSEATFGQSTDNGIKLAVKEINEKGGIKGRKVKLQTEDDAGKQADAVNAVNKLIQQDKALAIIGEVASSLSKAGGQICQKEGVPMISPSSTNPDVTKIGPMISRVCFIDTYQGAIGARFVLEELKLKKGATLYDRTQAYSSGLNEGFVDAFKKRGGEIVTQQAFSGGDTSFSAQLKEIAAAKPDFIYVPAYYSAIVNIGLEAQTLGIKLPMIGGDGWVSDVLKSSRDSLNGSYFTDHYSKEEKRPEVENFVAKYKKEFGSEPDSMAALGYDAAGVLFAAMAKAPTLNGDDLAKAIADTKDFAGVTGKITLNANRDVEKRAVVQKMQNGDFVFFKAYEVEK</sequence>
<dbReference type="EMBL" id="CP063458">
    <property type="protein sequence ID" value="QOV90374.1"/>
    <property type="molecule type" value="Genomic_DNA"/>
</dbReference>
<gene>
    <name evidence="6" type="ORF">IPV69_03115</name>
</gene>
<accession>A0A7M2WYD8</accession>
<dbReference type="KEGG" id="hbs:IPV69_03115"/>
<dbReference type="PRINTS" id="PR00337">
    <property type="entry name" value="LEUILEVALBP"/>
</dbReference>
<keyword evidence="2" id="KW-0813">Transport</keyword>
<dbReference type="Pfam" id="PF13458">
    <property type="entry name" value="Peripla_BP_6"/>
    <property type="match status" value="1"/>
</dbReference>
<evidence type="ECO:0000256" key="4">
    <source>
        <dbReference type="ARBA" id="ARBA00022970"/>
    </source>
</evidence>
<evidence type="ECO:0000313" key="6">
    <source>
        <dbReference type="EMBL" id="QOV90374.1"/>
    </source>
</evidence>
<proteinExistence type="inferred from homology"/>
<dbReference type="InterPro" id="IPR028082">
    <property type="entry name" value="Peripla_BP_I"/>
</dbReference>
<dbReference type="RefSeq" id="WP_206293455.1">
    <property type="nucleotide sequence ID" value="NZ_CP063458.1"/>
</dbReference>
<evidence type="ECO:0000256" key="3">
    <source>
        <dbReference type="ARBA" id="ARBA00022729"/>
    </source>
</evidence>
<dbReference type="InterPro" id="IPR051010">
    <property type="entry name" value="BCAA_transport"/>
</dbReference>
<dbReference type="Proteomes" id="UP000593765">
    <property type="component" value="Chromosome"/>
</dbReference>